<evidence type="ECO:0000256" key="1">
    <source>
        <dbReference type="SAM" id="MobiDB-lite"/>
    </source>
</evidence>
<evidence type="ECO:0000313" key="2">
    <source>
        <dbReference type="EMBL" id="QSR86424.1"/>
    </source>
</evidence>
<reference evidence="2 3" key="1">
    <citation type="submission" date="2020-12" db="EMBL/GenBank/DDBJ databases">
        <authorList>
            <person name="Awala S.I."/>
            <person name="Gwak J.-H."/>
            <person name="Kim S.-J."/>
            <person name="Rhee S.-K."/>
        </authorList>
    </citation>
    <scope>NUCLEOTIDE SEQUENCE [LARGE SCALE GENOMIC DNA]</scope>
    <source>
        <strain evidence="2 3">IT5</strain>
    </source>
</reference>
<protein>
    <submittedName>
        <fullName evidence="2">Methyltransferase domain-containing protein</fullName>
    </submittedName>
</protein>
<name>A0ABX7PUZ1_9BACT</name>
<keyword evidence="2" id="KW-0489">Methyltransferase</keyword>
<dbReference type="RefSeq" id="WP_206845753.1">
    <property type="nucleotide sequence ID" value="NZ_CP065956.1"/>
</dbReference>
<organism evidence="2 3">
    <name type="scientific">Candidatus Methylacidiphilum infernorum</name>
    <dbReference type="NCBI Taxonomy" id="511746"/>
    <lineage>
        <taxon>Bacteria</taxon>
        <taxon>Pseudomonadati</taxon>
        <taxon>Verrucomicrobiota</taxon>
        <taxon>Methylacidiphilae</taxon>
        <taxon>Methylacidiphilales</taxon>
        <taxon>Methylacidiphilaceae</taxon>
        <taxon>Methylacidiphilum (ex Ratnadevi et al. 2023)</taxon>
    </lineage>
</organism>
<dbReference type="SUPFAM" id="SSF53335">
    <property type="entry name" value="S-adenosyl-L-methionine-dependent methyltransferases"/>
    <property type="match status" value="1"/>
</dbReference>
<feature type="region of interest" description="Disordered" evidence="1">
    <location>
        <begin position="1"/>
        <end position="24"/>
    </location>
</feature>
<dbReference type="Pfam" id="PF13489">
    <property type="entry name" value="Methyltransf_23"/>
    <property type="match status" value="1"/>
</dbReference>
<accession>A0ABX7PUZ1</accession>
<gene>
    <name evidence="2" type="ORF">EM20IM_07965</name>
</gene>
<dbReference type="EMBL" id="CP065956">
    <property type="protein sequence ID" value="QSR86424.1"/>
    <property type="molecule type" value="Genomic_DNA"/>
</dbReference>
<dbReference type="Proteomes" id="UP000663088">
    <property type="component" value="Chromosome"/>
</dbReference>
<dbReference type="Gene3D" id="3.40.50.150">
    <property type="entry name" value="Vaccinia Virus protein VP39"/>
    <property type="match status" value="1"/>
</dbReference>
<dbReference type="InterPro" id="IPR029063">
    <property type="entry name" value="SAM-dependent_MTases_sf"/>
</dbReference>
<dbReference type="GO" id="GO:0032259">
    <property type="term" value="P:methylation"/>
    <property type="evidence" value="ECO:0007669"/>
    <property type="project" value="UniProtKB-KW"/>
</dbReference>
<keyword evidence="2" id="KW-0808">Transferase</keyword>
<dbReference type="CDD" id="cd02440">
    <property type="entry name" value="AdoMet_MTases"/>
    <property type="match status" value="1"/>
</dbReference>
<sequence length="218" mass="24234">MKTKSELPKDAGTPLTAWRRKSAEMSGGKSGEHIYELIDRVIEEQGSKGNVIDFGAGQGTYTQRLFLSGRFEQVIALDLLPRPSTVSDSVQWIVQDLNQPTDLPGEAFDLIVAAEVIEHLENPRALAREWFRLLRPGGSLILTTPNNESWRAIASLIFKGHFSLFLDHSYPAHITALVRKDIERILSEAGFTMISLSDTPIMVTFLFCDAYGRACSVP</sequence>
<dbReference type="PANTHER" id="PTHR43861">
    <property type="entry name" value="TRANS-ACONITATE 2-METHYLTRANSFERASE-RELATED"/>
    <property type="match status" value="1"/>
</dbReference>
<proteinExistence type="predicted"/>
<dbReference type="GO" id="GO:0008168">
    <property type="term" value="F:methyltransferase activity"/>
    <property type="evidence" value="ECO:0007669"/>
    <property type="project" value="UniProtKB-KW"/>
</dbReference>
<keyword evidence="3" id="KW-1185">Reference proteome</keyword>
<evidence type="ECO:0000313" key="3">
    <source>
        <dbReference type="Proteomes" id="UP000663088"/>
    </source>
</evidence>